<dbReference type="InterPro" id="IPR023631">
    <property type="entry name" value="Amidase_dom"/>
</dbReference>
<keyword evidence="2" id="KW-0472">Membrane</keyword>
<feature type="compositionally biased region" description="Polar residues" evidence="1">
    <location>
        <begin position="218"/>
        <end position="234"/>
    </location>
</feature>
<keyword evidence="4" id="KW-0808">Transferase</keyword>
<feature type="transmembrane region" description="Helical" evidence="2">
    <location>
        <begin position="38"/>
        <end position="58"/>
    </location>
</feature>
<dbReference type="PANTHER" id="PTHR42678">
    <property type="entry name" value="AMIDASE"/>
    <property type="match status" value="1"/>
</dbReference>
<feature type="region of interest" description="Disordered" evidence="1">
    <location>
        <begin position="218"/>
        <end position="242"/>
    </location>
</feature>
<keyword evidence="2" id="KW-1133">Transmembrane helix</keyword>
<reference evidence="4 5" key="1">
    <citation type="submission" date="2020-08" db="EMBL/GenBank/DDBJ databases">
        <title>Sequencing the genomes of 1000 actinobacteria strains.</title>
        <authorList>
            <person name="Klenk H.-P."/>
        </authorList>
    </citation>
    <scope>NUCLEOTIDE SEQUENCE [LARGE SCALE GENOMIC DNA]</scope>
    <source>
        <strain evidence="4 5">DSM 45784</strain>
    </source>
</reference>
<dbReference type="RefSeq" id="WP_203959204.1">
    <property type="nucleotide sequence ID" value="NZ_BOOV01000019.1"/>
</dbReference>
<dbReference type="AlphaFoldDB" id="A0A7W7GAZ9"/>
<comment type="caution">
    <text evidence="4">The sequence shown here is derived from an EMBL/GenBank/DDBJ whole genome shotgun (WGS) entry which is preliminary data.</text>
</comment>
<dbReference type="PANTHER" id="PTHR42678:SF5">
    <property type="entry name" value="GLUTAMYL-TRNA(GLN) AMIDOTRANSFERASE SUBUNIT A"/>
    <property type="match status" value="1"/>
</dbReference>
<proteinExistence type="predicted"/>
<accession>A0A7W7GAZ9</accession>
<organism evidence="4 5">
    <name type="scientific">Sphaerisporangium siamense</name>
    <dbReference type="NCBI Taxonomy" id="795645"/>
    <lineage>
        <taxon>Bacteria</taxon>
        <taxon>Bacillati</taxon>
        <taxon>Actinomycetota</taxon>
        <taxon>Actinomycetes</taxon>
        <taxon>Streptosporangiales</taxon>
        <taxon>Streptosporangiaceae</taxon>
        <taxon>Sphaerisporangium</taxon>
    </lineage>
</organism>
<evidence type="ECO:0000313" key="4">
    <source>
        <dbReference type="EMBL" id="MBB4704558.1"/>
    </source>
</evidence>
<dbReference type="SUPFAM" id="SSF75304">
    <property type="entry name" value="Amidase signature (AS) enzymes"/>
    <property type="match status" value="1"/>
</dbReference>
<feature type="region of interest" description="Disordered" evidence="1">
    <location>
        <begin position="273"/>
        <end position="298"/>
    </location>
</feature>
<sequence length="577" mass="60298">MFTVSRAERTSFVLYVEAPIGDEEADVARRRRNRHTRAAALAAGIVVLTAPVVTAGAAPGNGAALGDAGNRATPAEIAEWVVDMDATTLRELLASGQVTSVRLVKAYQARIDAYEEAYADQPGVNAVIRRDPTAIADAARLDAERRQGRVRGPLHGIPLLIKDNYDTEDLPTSNGSLALEHWRTADDAEQVARLRAAGAIIVAKTNLHEFASGVETISSLGGQTRNPYDQTRNPGGSSGGTGAGVAAGFGAAGLGSDTCGSIRSPAAHNSLVGLRPSQGLSSRDGIAPLSDTQDAGGPIAKSVSDIALILDATAGYDPDDPSTEASIGRIPRTYTTALDDAALVNARIGVLTDYLSAAGPAQATTALIRAAAEDMASQGATIVDLPAQPALMSAVDASSVFADETERDLNRYLAAPGSRFPRSLARLEPPAGIVTLADIVTSGQVTPTVLKRLKDRLGTSTGPQDAYRQRLARRTQAQQLLHKLFEDNDLDALVYPAVTQQAAPIGQPQEGLRVCALAANTGFPALTIPAGFTPDGMPVGVELLGRPFSEPTLLGLGFDYERATHHRRPPASTPPLN</sequence>
<evidence type="ECO:0000259" key="3">
    <source>
        <dbReference type="Pfam" id="PF01425"/>
    </source>
</evidence>
<dbReference type="Gene3D" id="3.90.1300.10">
    <property type="entry name" value="Amidase signature (AS) domain"/>
    <property type="match status" value="1"/>
</dbReference>
<name>A0A7W7GAZ9_9ACTN</name>
<keyword evidence="5" id="KW-1185">Reference proteome</keyword>
<dbReference type="EMBL" id="JACHND010000001">
    <property type="protein sequence ID" value="MBB4704558.1"/>
    <property type="molecule type" value="Genomic_DNA"/>
</dbReference>
<evidence type="ECO:0000256" key="1">
    <source>
        <dbReference type="SAM" id="MobiDB-lite"/>
    </source>
</evidence>
<dbReference type="Pfam" id="PF01425">
    <property type="entry name" value="Amidase"/>
    <property type="match status" value="1"/>
</dbReference>
<evidence type="ECO:0000313" key="5">
    <source>
        <dbReference type="Proteomes" id="UP000542210"/>
    </source>
</evidence>
<dbReference type="GO" id="GO:0016740">
    <property type="term" value="F:transferase activity"/>
    <property type="evidence" value="ECO:0007669"/>
    <property type="project" value="UniProtKB-KW"/>
</dbReference>
<protein>
    <submittedName>
        <fullName evidence="4">Asp-tRNA(Asn)/Glu-tRNA(Gln) amidotransferase A subunit family amidase</fullName>
    </submittedName>
</protein>
<keyword evidence="2" id="KW-0812">Transmembrane</keyword>
<dbReference type="InterPro" id="IPR036928">
    <property type="entry name" value="AS_sf"/>
</dbReference>
<feature type="domain" description="Amidase" evidence="3">
    <location>
        <begin position="103"/>
        <end position="554"/>
    </location>
</feature>
<evidence type="ECO:0000256" key="2">
    <source>
        <dbReference type="SAM" id="Phobius"/>
    </source>
</evidence>
<dbReference type="Proteomes" id="UP000542210">
    <property type="component" value="Unassembled WGS sequence"/>
</dbReference>
<gene>
    <name evidence="4" type="ORF">BJ982_006102</name>
</gene>